<sequence>MSFDQIAWLPLCAGVTGVGLVLSFLLLRRRGAAAGLRGAAWSLLPLAAYLTGALPALWQVGTAVVGFFAGLVLSPLVWAGVAVTALSAVLFLVSGVLRRRGSPAPAAAGPSVTAKPGAAASAGAAGAAGALPGSRSQPQPQPQPRAGKAAPAAKPAADDDFSDIEAILKRRGIG</sequence>
<dbReference type="RefSeq" id="WP_271218334.1">
    <property type="nucleotide sequence ID" value="NZ_BAAAVD010000028.1"/>
</dbReference>
<keyword evidence="2" id="KW-0812">Transmembrane</keyword>
<accession>A0A9W6I0P9</accession>
<organism evidence="3 4">
    <name type="scientific">Streptosporangium carneum</name>
    <dbReference type="NCBI Taxonomy" id="47481"/>
    <lineage>
        <taxon>Bacteria</taxon>
        <taxon>Bacillati</taxon>
        <taxon>Actinomycetota</taxon>
        <taxon>Actinomycetes</taxon>
        <taxon>Streptosporangiales</taxon>
        <taxon>Streptosporangiaceae</taxon>
        <taxon>Streptosporangium</taxon>
    </lineage>
</organism>
<evidence type="ECO:0000313" key="3">
    <source>
        <dbReference type="EMBL" id="GLK09887.1"/>
    </source>
</evidence>
<feature type="compositionally biased region" description="Low complexity" evidence="1">
    <location>
        <begin position="123"/>
        <end position="155"/>
    </location>
</feature>
<feature type="transmembrane region" description="Helical" evidence="2">
    <location>
        <begin position="39"/>
        <end position="58"/>
    </location>
</feature>
<dbReference type="EMBL" id="BSEV01000006">
    <property type="protein sequence ID" value="GLK09887.1"/>
    <property type="molecule type" value="Genomic_DNA"/>
</dbReference>
<keyword evidence="4" id="KW-1185">Reference proteome</keyword>
<keyword evidence="2" id="KW-0472">Membrane</keyword>
<evidence type="ECO:0000256" key="1">
    <source>
        <dbReference type="SAM" id="MobiDB-lite"/>
    </source>
</evidence>
<dbReference type="AlphaFoldDB" id="A0A9W6I0P9"/>
<protein>
    <recommendedName>
        <fullName evidence="5">Cellulose synthase</fullName>
    </recommendedName>
</protein>
<dbReference type="Proteomes" id="UP001143474">
    <property type="component" value="Unassembled WGS sequence"/>
</dbReference>
<evidence type="ECO:0000256" key="2">
    <source>
        <dbReference type="SAM" id="Phobius"/>
    </source>
</evidence>
<comment type="caution">
    <text evidence="3">The sequence shown here is derived from an EMBL/GenBank/DDBJ whole genome shotgun (WGS) entry which is preliminary data.</text>
</comment>
<feature type="region of interest" description="Disordered" evidence="1">
    <location>
        <begin position="123"/>
        <end position="161"/>
    </location>
</feature>
<keyword evidence="2" id="KW-1133">Transmembrane helix</keyword>
<gene>
    <name evidence="3" type="ORF">GCM10017600_32930</name>
</gene>
<name>A0A9W6I0P9_9ACTN</name>
<reference evidence="3" key="2">
    <citation type="submission" date="2023-01" db="EMBL/GenBank/DDBJ databases">
        <authorList>
            <person name="Sun Q."/>
            <person name="Evtushenko L."/>
        </authorList>
    </citation>
    <scope>NUCLEOTIDE SEQUENCE</scope>
    <source>
        <strain evidence="3">VKM Ac-2007</strain>
    </source>
</reference>
<proteinExistence type="predicted"/>
<evidence type="ECO:0000313" key="4">
    <source>
        <dbReference type="Proteomes" id="UP001143474"/>
    </source>
</evidence>
<feature type="transmembrane region" description="Helical" evidence="2">
    <location>
        <begin position="6"/>
        <end position="27"/>
    </location>
</feature>
<feature type="transmembrane region" description="Helical" evidence="2">
    <location>
        <begin position="64"/>
        <end position="93"/>
    </location>
</feature>
<reference evidence="3" key="1">
    <citation type="journal article" date="2014" name="Int. J. Syst. Evol. Microbiol.">
        <title>Complete genome sequence of Corynebacterium casei LMG S-19264T (=DSM 44701T), isolated from a smear-ripened cheese.</title>
        <authorList>
            <consortium name="US DOE Joint Genome Institute (JGI-PGF)"/>
            <person name="Walter F."/>
            <person name="Albersmeier A."/>
            <person name="Kalinowski J."/>
            <person name="Ruckert C."/>
        </authorList>
    </citation>
    <scope>NUCLEOTIDE SEQUENCE</scope>
    <source>
        <strain evidence="3">VKM Ac-2007</strain>
    </source>
</reference>
<evidence type="ECO:0008006" key="5">
    <source>
        <dbReference type="Google" id="ProtNLM"/>
    </source>
</evidence>